<dbReference type="InterPro" id="IPR036812">
    <property type="entry name" value="NAD(P)_OxRdtase_dom_sf"/>
</dbReference>
<dbReference type="PANTHER" id="PTHR11732">
    <property type="entry name" value="ALDO/KETO REDUCTASE"/>
    <property type="match status" value="1"/>
</dbReference>
<keyword evidence="4" id="KW-1185">Reference proteome</keyword>
<dbReference type="InterPro" id="IPR020471">
    <property type="entry name" value="AKR"/>
</dbReference>
<dbReference type="GO" id="GO:0016616">
    <property type="term" value="F:oxidoreductase activity, acting on the CH-OH group of donors, NAD or NADP as acceptor"/>
    <property type="evidence" value="ECO:0007669"/>
    <property type="project" value="UniProtKB-ARBA"/>
</dbReference>
<evidence type="ECO:0000256" key="1">
    <source>
        <dbReference type="ARBA" id="ARBA00007905"/>
    </source>
</evidence>
<dbReference type="PRINTS" id="PR00069">
    <property type="entry name" value="ALDKETRDTASE"/>
</dbReference>
<protein>
    <submittedName>
        <fullName evidence="3">Aldo/keto reductase</fullName>
    </submittedName>
</protein>
<dbReference type="InterPro" id="IPR023210">
    <property type="entry name" value="NADP_OxRdtase_dom"/>
</dbReference>
<dbReference type="AlphaFoldDB" id="A0A2Z4FQS1"/>
<keyword evidence="2" id="KW-0560">Oxidoreductase</keyword>
<dbReference type="PROSITE" id="PS00798">
    <property type="entry name" value="ALDOKETO_REDUCTASE_1"/>
    <property type="match status" value="1"/>
</dbReference>
<dbReference type="OrthoDB" id="5328358at2"/>
<dbReference type="Gene3D" id="3.20.20.100">
    <property type="entry name" value="NADP-dependent oxidoreductase domain"/>
    <property type="match status" value="1"/>
</dbReference>
<name>A0A2Z4FQS1_9DELT</name>
<gene>
    <name evidence="3" type="ORF">DN745_02485</name>
</gene>
<dbReference type="KEGG" id="bsed:DN745_02485"/>
<dbReference type="PROSITE" id="PS00063">
    <property type="entry name" value="ALDOKETO_REDUCTASE_3"/>
    <property type="match status" value="1"/>
</dbReference>
<proteinExistence type="inferred from homology"/>
<evidence type="ECO:0000313" key="3">
    <source>
        <dbReference type="EMBL" id="AWV91333.1"/>
    </source>
</evidence>
<dbReference type="SUPFAM" id="SSF51430">
    <property type="entry name" value="NAD(P)-linked oxidoreductase"/>
    <property type="match status" value="1"/>
</dbReference>
<dbReference type="InterPro" id="IPR018170">
    <property type="entry name" value="Aldo/ket_reductase_CS"/>
</dbReference>
<organism evidence="3 4">
    <name type="scientific">Bradymonas sediminis</name>
    <dbReference type="NCBI Taxonomy" id="1548548"/>
    <lineage>
        <taxon>Bacteria</taxon>
        <taxon>Deltaproteobacteria</taxon>
        <taxon>Bradymonadales</taxon>
        <taxon>Bradymonadaceae</taxon>
        <taxon>Bradymonas</taxon>
    </lineage>
</organism>
<dbReference type="FunFam" id="3.20.20.100:FF:000002">
    <property type="entry name" value="2,5-diketo-D-gluconic acid reductase A"/>
    <property type="match status" value="1"/>
</dbReference>
<reference evidence="3 4" key="1">
    <citation type="submission" date="2018-06" db="EMBL/GenBank/DDBJ databases">
        <title>Lujinxingia sediminis gen. nov. sp. nov., a new facultative anaerobic member of the class Deltaproteobacteria, and proposal of Lujinxingaceae fam. nov.</title>
        <authorList>
            <person name="Guo L.-Y."/>
            <person name="Li C.-M."/>
            <person name="Wang S."/>
            <person name="Du Z.-J."/>
        </authorList>
    </citation>
    <scope>NUCLEOTIDE SEQUENCE [LARGE SCALE GENOMIC DNA]</scope>
    <source>
        <strain evidence="3 4">FA350</strain>
    </source>
</reference>
<comment type="similarity">
    <text evidence="1">Belongs to the aldo/keto reductase family.</text>
</comment>
<accession>A0A2Z4FQS1</accession>
<evidence type="ECO:0000256" key="2">
    <source>
        <dbReference type="ARBA" id="ARBA00023002"/>
    </source>
</evidence>
<evidence type="ECO:0000313" key="4">
    <source>
        <dbReference type="Proteomes" id="UP000249799"/>
    </source>
</evidence>
<dbReference type="PIRSF" id="PIRSF000097">
    <property type="entry name" value="AKR"/>
    <property type="match status" value="1"/>
</dbReference>
<dbReference type="EMBL" id="CP030032">
    <property type="protein sequence ID" value="AWV91333.1"/>
    <property type="molecule type" value="Genomic_DNA"/>
</dbReference>
<dbReference type="Pfam" id="PF00248">
    <property type="entry name" value="Aldo_ket_red"/>
    <property type="match status" value="1"/>
</dbReference>
<sequence length="303" mass="33575">MPALGLGTWLSRPGEVYDAVRIAIEVGYRHIDCAATYGNEDQVGRAFEDAFAAGDVKREDLWVTSKLWNDSHRPEDARRAIEKTLKDLRLDYLDLYLIHWPLAVRNGLGMAKTPEDFLTQEDVTLEETWGAMLEFRDAGLTRQVGVSNMGPKRMEALAAATGEMPAVLQVEGHPKLLQQPLFDFCQKHKIGYTAYSPLGSPGQANRKEGELTLLEEPIIKEVANSLDATPAQVLIAWALARGTSTVPKSVNRGRIIENLAAGELELSDEQVAKISSLDQDRRYVDGTFFEVEGASFEASSLWI</sequence>
<dbReference type="Proteomes" id="UP000249799">
    <property type="component" value="Chromosome"/>
</dbReference>